<dbReference type="PROSITE" id="PS00409">
    <property type="entry name" value="PROKAR_NTER_METHYL"/>
    <property type="match status" value="1"/>
</dbReference>
<keyword evidence="3" id="KW-0812">Transmembrane</keyword>
<dbReference type="Proteomes" id="UP000011919">
    <property type="component" value="Unassembled WGS sequence"/>
</dbReference>
<keyword evidence="2" id="KW-0178">Competence</keyword>
<sequence>MMKKIQEQKGMTLVELIAALALAGMVVVIIMTIFSIGTRYQSLETNNLAMQQEMNLTISRITQIHRSGACYAIAQKDNGIEIITFSRELDDNRNELRDGQCTTSTKSSSTYSSEDYGLGICRVSLQDTKTVCENMNSDTIIDPQRENLRARITLKDGNYKELVQETTFSRFKEEGSNEEDSTESTP</sequence>
<dbReference type="GO" id="GO:0009986">
    <property type="term" value="C:cell surface"/>
    <property type="evidence" value="ECO:0007669"/>
    <property type="project" value="UniProtKB-SubCell"/>
</dbReference>
<dbReference type="GO" id="GO:0030420">
    <property type="term" value="P:establishment of competence for transformation"/>
    <property type="evidence" value="ECO:0007669"/>
    <property type="project" value="UniProtKB-KW"/>
</dbReference>
<dbReference type="AlphaFoldDB" id="M7P3T8"/>
<dbReference type="InterPro" id="IPR012902">
    <property type="entry name" value="N_methyl_site"/>
</dbReference>
<protein>
    <submittedName>
        <fullName evidence="4">Tfp pilus assembly protein PilW</fullName>
    </submittedName>
</protein>
<feature type="transmembrane region" description="Helical" evidence="3">
    <location>
        <begin position="12"/>
        <end position="36"/>
    </location>
</feature>
<evidence type="ECO:0000313" key="4">
    <source>
        <dbReference type="EMBL" id="EMR05199.1"/>
    </source>
</evidence>
<evidence type="ECO:0000256" key="3">
    <source>
        <dbReference type="SAM" id="Phobius"/>
    </source>
</evidence>
<dbReference type="OrthoDB" id="2451706at2"/>
<evidence type="ECO:0000256" key="1">
    <source>
        <dbReference type="ARBA" id="ARBA00004241"/>
    </source>
</evidence>
<evidence type="ECO:0000256" key="2">
    <source>
        <dbReference type="ARBA" id="ARBA00023287"/>
    </source>
</evidence>
<dbReference type="EMBL" id="AOFT01000020">
    <property type="protein sequence ID" value="EMR05199.1"/>
    <property type="molecule type" value="Genomic_DNA"/>
</dbReference>
<dbReference type="eggNOG" id="ENOG50336MZ">
    <property type="taxonomic scope" value="Bacteria"/>
</dbReference>
<comment type="caution">
    <text evidence="4">The sequence shown here is derived from an EMBL/GenBank/DDBJ whole genome shotgun (WGS) entry which is preliminary data.</text>
</comment>
<keyword evidence="3" id="KW-1133">Transmembrane helix</keyword>
<dbReference type="RefSeq" id="WP_008301059.1">
    <property type="nucleotide sequence ID" value="NZ_AOFT01000020.1"/>
</dbReference>
<gene>
    <name evidence="4" type="ORF">C772_02871</name>
</gene>
<keyword evidence="5" id="KW-1185">Reference proteome</keyword>
<name>M7P3T8_9BACL</name>
<dbReference type="NCBIfam" id="TIGR02532">
    <property type="entry name" value="IV_pilin_GFxxxE"/>
    <property type="match status" value="1"/>
</dbReference>
<reference evidence="4 5" key="1">
    <citation type="journal article" date="2013" name="Genome Announc.">
        <title>Draft Genome Sequence of Bhargavaea cecembensis Strain DSE10T, Isolated from a Deep-Sea Sediment Sample Collected at a Depth of 5,904 m from the Chagos-Laccadive Ridge System in the Indian Ocean.</title>
        <authorList>
            <person name="Shivaji S."/>
            <person name="Ara S."/>
            <person name="Begum Z."/>
            <person name="Ruth M."/>
            <person name="Singh A."/>
            <person name="Kumar Pinnaka A."/>
        </authorList>
    </citation>
    <scope>NUCLEOTIDE SEQUENCE [LARGE SCALE GENOMIC DNA]</scope>
    <source>
        <strain evidence="4 5">DSE10</strain>
    </source>
</reference>
<accession>M7P3T8</accession>
<evidence type="ECO:0000313" key="5">
    <source>
        <dbReference type="Proteomes" id="UP000011919"/>
    </source>
</evidence>
<comment type="subcellular location">
    <subcellularLocation>
        <location evidence="1">Cell surface</location>
    </subcellularLocation>
</comment>
<dbReference type="STRING" id="1235279.C772_02871"/>
<keyword evidence="3" id="KW-0472">Membrane</keyword>
<proteinExistence type="predicted"/>
<organism evidence="4 5">
    <name type="scientific">Bhargavaea cecembensis DSE10</name>
    <dbReference type="NCBI Taxonomy" id="1235279"/>
    <lineage>
        <taxon>Bacteria</taxon>
        <taxon>Bacillati</taxon>
        <taxon>Bacillota</taxon>
        <taxon>Bacilli</taxon>
        <taxon>Bacillales</taxon>
        <taxon>Caryophanaceae</taxon>
        <taxon>Bhargavaea</taxon>
    </lineage>
</organism>